<comment type="subcellular location">
    <subcellularLocation>
        <location evidence="1">Nucleus</location>
    </subcellularLocation>
</comment>
<comment type="caution">
    <text evidence="3">The sequence shown here is derived from an EMBL/GenBank/DDBJ whole genome shotgun (WGS) entry which is preliminary data.</text>
</comment>
<organism evidence="3 4">
    <name type="scientific">Coleophoma cylindrospora</name>
    <dbReference type="NCBI Taxonomy" id="1849047"/>
    <lineage>
        <taxon>Eukaryota</taxon>
        <taxon>Fungi</taxon>
        <taxon>Dikarya</taxon>
        <taxon>Ascomycota</taxon>
        <taxon>Pezizomycotina</taxon>
        <taxon>Leotiomycetes</taxon>
        <taxon>Helotiales</taxon>
        <taxon>Dermateaceae</taxon>
        <taxon>Coleophoma</taxon>
    </lineage>
</organism>
<dbReference type="GO" id="GO:0005634">
    <property type="term" value="C:nucleus"/>
    <property type="evidence" value="ECO:0007669"/>
    <property type="project" value="UniProtKB-SubCell"/>
</dbReference>
<evidence type="ECO:0000256" key="2">
    <source>
        <dbReference type="ARBA" id="ARBA00023242"/>
    </source>
</evidence>
<evidence type="ECO:0000313" key="3">
    <source>
        <dbReference type="EMBL" id="RDW69193.1"/>
    </source>
</evidence>
<keyword evidence="2" id="KW-0539">Nucleus</keyword>
<gene>
    <name evidence="3" type="ORF">BP6252_08213</name>
</gene>
<dbReference type="PANTHER" id="PTHR37534:SF46">
    <property type="entry name" value="ZN(II)2CYS6 TRANSCRIPTION FACTOR (EUROFUNG)"/>
    <property type="match status" value="1"/>
</dbReference>
<proteinExistence type="predicted"/>
<dbReference type="STRING" id="1849047.A0A3D8R584"/>
<dbReference type="InterPro" id="IPR021858">
    <property type="entry name" value="Fun_TF"/>
</dbReference>
<dbReference type="Pfam" id="PF11951">
    <property type="entry name" value="Fungal_trans_2"/>
    <property type="match status" value="1"/>
</dbReference>
<dbReference type="EMBL" id="PDLM01000009">
    <property type="protein sequence ID" value="RDW69193.1"/>
    <property type="molecule type" value="Genomic_DNA"/>
</dbReference>
<keyword evidence="4" id="KW-1185">Reference proteome</keyword>
<dbReference type="Proteomes" id="UP000256645">
    <property type="component" value="Unassembled WGS sequence"/>
</dbReference>
<evidence type="ECO:0000256" key="1">
    <source>
        <dbReference type="ARBA" id="ARBA00004123"/>
    </source>
</evidence>
<dbReference type="PANTHER" id="PTHR37534">
    <property type="entry name" value="TRANSCRIPTIONAL ACTIVATOR PROTEIN UGA3"/>
    <property type="match status" value="1"/>
</dbReference>
<dbReference type="OrthoDB" id="5213892at2759"/>
<accession>A0A3D8R584</accession>
<reference evidence="3 4" key="1">
    <citation type="journal article" date="2018" name="IMA Fungus">
        <title>IMA Genome-F 9: Draft genome sequence of Annulohypoxylon stygium, Aspergillus mulundensis, Berkeleyomyces basicola (syn. Thielaviopsis basicola), Ceratocystis smalleyi, two Cercospora beticola strains, Coleophoma cylindrospora, Fusarium fracticaudum, Phialophora cf. hyalina, and Morchella septimelata.</title>
        <authorList>
            <person name="Wingfield B.D."/>
            <person name="Bills G.F."/>
            <person name="Dong Y."/>
            <person name="Huang W."/>
            <person name="Nel W.J."/>
            <person name="Swalarsk-Parry B.S."/>
            <person name="Vaghefi N."/>
            <person name="Wilken P.M."/>
            <person name="An Z."/>
            <person name="de Beer Z.W."/>
            <person name="De Vos L."/>
            <person name="Chen L."/>
            <person name="Duong T.A."/>
            <person name="Gao Y."/>
            <person name="Hammerbacher A."/>
            <person name="Kikkert J.R."/>
            <person name="Li Y."/>
            <person name="Li H."/>
            <person name="Li K."/>
            <person name="Li Q."/>
            <person name="Liu X."/>
            <person name="Ma X."/>
            <person name="Naidoo K."/>
            <person name="Pethybridge S.J."/>
            <person name="Sun J."/>
            <person name="Steenkamp E.T."/>
            <person name="van der Nest M.A."/>
            <person name="van Wyk S."/>
            <person name="Wingfield M.J."/>
            <person name="Xiong C."/>
            <person name="Yue Q."/>
            <person name="Zhang X."/>
        </authorList>
    </citation>
    <scope>NUCLEOTIDE SEQUENCE [LARGE SCALE GENOMIC DNA]</scope>
    <source>
        <strain evidence="3 4">BP6252</strain>
    </source>
</reference>
<dbReference type="AlphaFoldDB" id="A0A3D8R584"/>
<name>A0A3D8R584_9HELO</name>
<evidence type="ECO:0000313" key="4">
    <source>
        <dbReference type="Proteomes" id="UP000256645"/>
    </source>
</evidence>
<protein>
    <submittedName>
        <fullName evidence="3">Uncharacterized protein</fullName>
    </submittedName>
</protein>
<sequence length="333" mass="37435">MSLCMLQEEIEKIGKCTEGSSETVKIEVLVAIMNIIILETLEASSNDWQVHLRAGMTLLISMIPNDLIPNDEAVNQRTLANTIYNSAKVETPRMTSITFCSAAQSFLANIFVWFDALSSALFWDNREELDYTTILACYQVNITSPFGCKNWVVAAIGKTNQLRRWKVLMANQGSLSNILLATRVSEVEQFIRAHLSSQESFLTPYDAFDLSTHIFAQASIVYLHVVASGPYPDVPEIRDSVESCLAHVRLTPGLLTSFWLAWPVCIIGCMAAKDLRKSFEEVLEGRDISHHGNFGFTNALAVMRDCWRLRDLNIYPADWTSSMRSLGYTFLLI</sequence>